<feature type="signal peptide" evidence="1">
    <location>
        <begin position="1"/>
        <end position="22"/>
    </location>
</feature>
<sequence length="210" mass="22015">MKIAISVSAMIIIGLSAIPVEAAGIDCAKPGSPSDHMICQDKSLLARDAIVGDLYAAALKRDDADKIRERQRRWITKVQSCGDAACARQAYDDQIASLLRTKGGQSASTDFQSNSADGNEGHLAIFGPVDGLLAVSLSSTFVGPGGADAGDVNADGLDGVVPLAKEHAELSRDACKIDLDRLNTKTWHVSQAGVCDFAAGVTLQGTYRKQ</sequence>
<dbReference type="STRING" id="410764.GA0061103_2228"/>
<keyword evidence="1" id="KW-0732">Signal</keyword>
<evidence type="ECO:0000313" key="2">
    <source>
        <dbReference type="EMBL" id="SCB15004.1"/>
    </source>
</evidence>
<dbReference type="RefSeq" id="WP_092707978.1">
    <property type="nucleotide sequence ID" value="NZ_FMAG01000001.1"/>
</dbReference>
<organism evidence="2 3">
    <name type="scientific">Rhizobium multihospitium</name>
    <dbReference type="NCBI Taxonomy" id="410764"/>
    <lineage>
        <taxon>Bacteria</taxon>
        <taxon>Pseudomonadati</taxon>
        <taxon>Pseudomonadota</taxon>
        <taxon>Alphaproteobacteria</taxon>
        <taxon>Hyphomicrobiales</taxon>
        <taxon>Rhizobiaceae</taxon>
        <taxon>Rhizobium/Agrobacterium group</taxon>
        <taxon>Rhizobium</taxon>
    </lineage>
</organism>
<dbReference type="PANTHER" id="PTHR37549">
    <property type="entry name" value="LIPOPROTEIN LPRI"/>
    <property type="match status" value="1"/>
</dbReference>
<reference evidence="3" key="1">
    <citation type="submission" date="2016-08" db="EMBL/GenBank/DDBJ databases">
        <authorList>
            <person name="Varghese N."/>
            <person name="Submissions Spin"/>
        </authorList>
    </citation>
    <scope>NUCLEOTIDE SEQUENCE [LARGE SCALE GENOMIC DNA]</scope>
    <source>
        <strain evidence="3">HAMBI 2975</strain>
    </source>
</reference>
<name>A0A1C3UHT5_9HYPH</name>
<dbReference type="InterPro" id="IPR052755">
    <property type="entry name" value="Lysozyme_Inhibitor_LprI"/>
</dbReference>
<dbReference type="AlphaFoldDB" id="A0A1C3UHT5"/>
<dbReference type="PANTHER" id="PTHR37549:SF1">
    <property type="entry name" value="LIPOPROTEIN LPRI"/>
    <property type="match status" value="1"/>
</dbReference>
<proteinExistence type="predicted"/>
<feature type="chain" id="PRO_5008683148" description="Lysozyme inhibitor LprI N-terminal domain-containing protein" evidence="1">
    <location>
        <begin position="23"/>
        <end position="210"/>
    </location>
</feature>
<protein>
    <recommendedName>
        <fullName evidence="4">Lysozyme inhibitor LprI N-terminal domain-containing protein</fullName>
    </recommendedName>
</protein>
<evidence type="ECO:0000313" key="3">
    <source>
        <dbReference type="Proteomes" id="UP000199101"/>
    </source>
</evidence>
<dbReference type="EMBL" id="FMAG01000001">
    <property type="protein sequence ID" value="SCB15004.1"/>
    <property type="molecule type" value="Genomic_DNA"/>
</dbReference>
<gene>
    <name evidence="2" type="ORF">GA0061103_2228</name>
</gene>
<evidence type="ECO:0008006" key="4">
    <source>
        <dbReference type="Google" id="ProtNLM"/>
    </source>
</evidence>
<accession>A0A1C3UHT5</accession>
<dbReference type="Proteomes" id="UP000199101">
    <property type="component" value="Unassembled WGS sequence"/>
</dbReference>
<keyword evidence="3" id="KW-1185">Reference proteome</keyword>
<dbReference type="GO" id="GO:0005576">
    <property type="term" value="C:extracellular region"/>
    <property type="evidence" value="ECO:0007669"/>
    <property type="project" value="TreeGrafter"/>
</dbReference>
<evidence type="ECO:0000256" key="1">
    <source>
        <dbReference type="SAM" id="SignalP"/>
    </source>
</evidence>
<dbReference type="OrthoDB" id="8397537at2"/>